<evidence type="ECO:0000313" key="1">
    <source>
        <dbReference type="EMBL" id="MEQ2257804.1"/>
    </source>
</evidence>
<dbReference type="EMBL" id="JAHRIQ010114035">
    <property type="protein sequence ID" value="MEQ2257804.1"/>
    <property type="molecule type" value="Genomic_DNA"/>
</dbReference>
<comment type="caution">
    <text evidence="1">The sequence shown here is derived from an EMBL/GenBank/DDBJ whole genome shotgun (WGS) entry which is preliminary data.</text>
</comment>
<sequence length="129" mass="13981">MLVPVFSRFSDGPMPPSFVGSRPTGVPIGVSRVAGTLGEHFAPQSFPRHPCTPPSANCITLPLMEDLGVRVRHWSAARIFHLYGPMTACAPILLYNLNTLTYNMFMTFTCRALGVGTVNGIKSDCILVT</sequence>
<name>A0ABV0VLB6_9TELE</name>
<gene>
    <name evidence="1" type="ORF">ILYODFUR_038591</name>
</gene>
<organism evidence="1 2">
    <name type="scientific">Ilyodon furcidens</name>
    <name type="common">goldbreast splitfin</name>
    <dbReference type="NCBI Taxonomy" id="33524"/>
    <lineage>
        <taxon>Eukaryota</taxon>
        <taxon>Metazoa</taxon>
        <taxon>Chordata</taxon>
        <taxon>Craniata</taxon>
        <taxon>Vertebrata</taxon>
        <taxon>Euteleostomi</taxon>
        <taxon>Actinopterygii</taxon>
        <taxon>Neopterygii</taxon>
        <taxon>Teleostei</taxon>
        <taxon>Neoteleostei</taxon>
        <taxon>Acanthomorphata</taxon>
        <taxon>Ovalentaria</taxon>
        <taxon>Atherinomorphae</taxon>
        <taxon>Cyprinodontiformes</taxon>
        <taxon>Goodeidae</taxon>
        <taxon>Ilyodon</taxon>
    </lineage>
</organism>
<evidence type="ECO:0000313" key="2">
    <source>
        <dbReference type="Proteomes" id="UP001482620"/>
    </source>
</evidence>
<reference evidence="1 2" key="1">
    <citation type="submission" date="2021-06" db="EMBL/GenBank/DDBJ databases">
        <authorList>
            <person name="Palmer J.M."/>
        </authorList>
    </citation>
    <scope>NUCLEOTIDE SEQUENCE [LARGE SCALE GENOMIC DNA]</scope>
    <source>
        <strain evidence="2">if_2019</strain>
        <tissue evidence="1">Muscle</tissue>
    </source>
</reference>
<proteinExistence type="predicted"/>
<keyword evidence="2" id="KW-1185">Reference proteome</keyword>
<dbReference type="Proteomes" id="UP001482620">
    <property type="component" value="Unassembled WGS sequence"/>
</dbReference>
<accession>A0ABV0VLB6</accession>
<protein>
    <submittedName>
        <fullName evidence="1">Uncharacterized protein</fullName>
    </submittedName>
</protein>